<keyword evidence="6" id="KW-0378">Hydrolase</keyword>
<proteinExistence type="inferred from homology"/>
<dbReference type="EMBL" id="DAKRPA010000095">
    <property type="protein sequence ID" value="DAZ98880.1"/>
    <property type="molecule type" value="Genomic_DNA"/>
</dbReference>
<evidence type="ECO:0000313" key="12">
    <source>
        <dbReference type="EMBL" id="DAZ98880.1"/>
    </source>
</evidence>
<keyword evidence="5" id="KW-0833">Ubl conjugation pathway</keyword>
<dbReference type="EC" id="3.4.19.12" evidence="3"/>
<feature type="domain" description="EF-hand" evidence="10">
    <location>
        <begin position="333"/>
        <end position="368"/>
    </location>
</feature>
<dbReference type="InterPro" id="IPR050185">
    <property type="entry name" value="Ub_carboxyl-term_hydrolase"/>
</dbReference>
<accession>A0AAV2YXK2</accession>
<dbReference type="PROSITE" id="PS50235">
    <property type="entry name" value="USP_3"/>
    <property type="match status" value="1"/>
</dbReference>
<evidence type="ECO:0000256" key="1">
    <source>
        <dbReference type="ARBA" id="ARBA00000707"/>
    </source>
</evidence>
<dbReference type="SUPFAM" id="SSF54001">
    <property type="entry name" value="Cysteine proteinases"/>
    <property type="match status" value="1"/>
</dbReference>
<evidence type="ECO:0000256" key="8">
    <source>
        <dbReference type="SAM" id="Coils"/>
    </source>
</evidence>
<comment type="caution">
    <text evidence="12">The sequence shown here is derived from an EMBL/GenBank/DDBJ whole genome shotgun (WGS) entry which is preliminary data.</text>
</comment>
<dbReference type="SUPFAM" id="SSF47473">
    <property type="entry name" value="EF-hand"/>
    <property type="match status" value="1"/>
</dbReference>
<dbReference type="InterPro" id="IPR038765">
    <property type="entry name" value="Papain-like_cys_pep_sf"/>
</dbReference>
<dbReference type="InterPro" id="IPR028889">
    <property type="entry name" value="USP"/>
</dbReference>
<dbReference type="InterPro" id="IPR001394">
    <property type="entry name" value="Peptidase_C19_UCH"/>
</dbReference>
<dbReference type="Gene3D" id="3.90.70.10">
    <property type="entry name" value="Cysteine proteinases"/>
    <property type="match status" value="2"/>
</dbReference>
<evidence type="ECO:0000256" key="6">
    <source>
        <dbReference type="ARBA" id="ARBA00022801"/>
    </source>
</evidence>
<dbReference type="GO" id="GO:0016579">
    <property type="term" value="P:protein deubiquitination"/>
    <property type="evidence" value="ECO:0007669"/>
    <property type="project" value="InterPro"/>
</dbReference>
<dbReference type="PROSITE" id="PS00973">
    <property type="entry name" value="USP_2"/>
    <property type="match status" value="1"/>
</dbReference>
<evidence type="ECO:0000256" key="4">
    <source>
        <dbReference type="ARBA" id="ARBA00022670"/>
    </source>
</evidence>
<evidence type="ECO:0000256" key="3">
    <source>
        <dbReference type="ARBA" id="ARBA00012759"/>
    </source>
</evidence>
<evidence type="ECO:0000313" key="13">
    <source>
        <dbReference type="Proteomes" id="UP001146120"/>
    </source>
</evidence>
<evidence type="ECO:0000259" key="10">
    <source>
        <dbReference type="PROSITE" id="PS50222"/>
    </source>
</evidence>
<dbReference type="Gene3D" id="1.10.238.10">
    <property type="entry name" value="EF-hand"/>
    <property type="match status" value="1"/>
</dbReference>
<organism evidence="12 13">
    <name type="scientific">Lagenidium giganteum</name>
    <dbReference type="NCBI Taxonomy" id="4803"/>
    <lineage>
        <taxon>Eukaryota</taxon>
        <taxon>Sar</taxon>
        <taxon>Stramenopiles</taxon>
        <taxon>Oomycota</taxon>
        <taxon>Peronosporomycetes</taxon>
        <taxon>Pythiales</taxon>
        <taxon>Pythiaceae</taxon>
    </lineage>
</organism>
<name>A0AAV2YXK2_9STRA</name>
<evidence type="ECO:0000256" key="7">
    <source>
        <dbReference type="ARBA" id="ARBA00022807"/>
    </source>
</evidence>
<keyword evidence="7" id="KW-0788">Thiol protease</keyword>
<dbReference type="InterPro" id="IPR002048">
    <property type="entry name" value="EF_hand_dom"/>
</dbReference>
<comment type="catalytic activity">
    <reaction evidence="1">
        <text>Thiol-dependent hydrolysis of ester, thioester, amide, peptide and isopeptide bonds formed by the C-terminal Gly of ubiquitin (a 76-residue protein attached to proteins as an intracellular targeting signal).</text>
        <dbReference type="EC" id="3.4.19.12"/>
    </reaction>
</comment>
<dbReference type="Pfam" id="PF00443">
    <property type="entry name" value="UCH"/>
    <property type="match status" value="1"/>
</dbReference>
<reference evidence="12" key="1">
    <citation type="submission" date="2022-11" db="EMBL/GenBank/DDBJ databases">
        <authorList>
            <person name="Morgan W.R."/>
            <person name="Tartar A."/>
        </authorList>
    </citation>
    <scope>NUCLEOTIDE SEQUENCE</scope>
    <source>
        <strain evidence="12">ARSEF 373</strain>
    </source>
</reference>
<dbReference type="InterPro" id="IPR018200">
    <property type="entry name" value="USP_CS"/>
</dbReference>
<comment type="similarity">
    <text evidence="2">Belongs to the peptidase C19 family.</text>
</comment>
<feature type="region of interest" description="Disordered" evidence="9">
    <location>
        <begin position="1445"/>
        <end position="1484"/>
    </location>
</feature>
<dbReference type="PANTHER" id="PTHR21646:SF24">
    <property type="entry name" value="UBIQUITIN CARBOXYL-TERMINAL HYDROLASE"/>
    <property type="match status" value="1"/>
</dbReference>
<dbReference type="GO" id="GO:0006508">
    <property type="term" value="P:proteolysis"/>
    <property type="evidence" value="ECO:0007669"/>
    <property type="project" value="UniProtKB-KW"/>
</dbReference>
<dbReference type="PROSITE" id="PS50222">
    <property type="entry name" value="EF_HAND_2"/>
    <property type="match status" value="1"/>
</dbReference>
<evidence type="ECO:0000259" key="11">
    <source>
        <dbReference type="PROSITE" id="PS50235"/>
    </source>
</evidence>
<keyword evidence="8" id="KW-0175">Coiled coil</keyword>
<protein>
    <recommendedName>
        <fullName evidence="3">ubiquitinyl hydrolase 1</fullName>
        <ecNumber evidence="3">3.4.19.12</ecNumber>
    </recommendedName>
</protein>
<gene>
    <name evidence="12" type="ORF">N0F65_002605</name>
</gene>
<feature type="compositionally biased region" description="Basic and acidic residues" evidence="9">
    <location>
        <begin position="1454"/>
        <end position="1478"/>
    </location>
</feature>
<feature type="coiled-coil region" evidence="8">
    <location>
        <begin position="955"/>
        <end position="982"/>
    </location>
</feature>
<keyword evidence="4" id="KW-0645">Protease</keyword>
<dbReference type="InterPro" id="IPR011992">
    <property type="entry name" value="EF-hand-dom_pair"/>
</dbReference>
<feature type="region of interest" description="Disordered" evidence="9">
    <location>
        <begin position="1728"/>
        <end position="1768"/>
    </location>
</feature>
<keyword evidence="13" id="KW-1185">Reference proteome</keyword>
<reference evidence="12" key="2">
    <citation type="journal article" date="2023" name="Microbiol Resour">
        <title>Decontamination and Annotation of the Draft Genome Sequence of the Oomycete Lagenidium giganteum ARSEF 373.</title>
        <authorList>
            <person name="Morgan W.R."/>
            <person name="Tartar A."/>
        </authorList>
    </citation>
    <scope>NUCLEOTIDE SEQUENCE</scope>
    <source>
        <strain evidence="12">ARSEF 373</strain>
    </source>
</reference>
<sequence>MASLPSLLGFQGPVLSYSTATARLSKDELRVASNAFHRARGYKQSLEYARFRDAVLLEAFPDMPPALAKRLFLVWNPSDTNEMTMKEFITAFALVTKGTREEHLRFVYQLMDVSSTQELRESDVEAFLPLVAPTTTSNTSTSPATVAIEVQQTATDSEVHEKAMDSNEFASWLFKTAGSSSGMIGPNKFVKALSASTFKQLLVVDWISAVATHFNSVFQQDHSISGTVSLRSSMTGAVGTPYAAQPLVQARQWSVATQAAVRQRVSELHQLVLSVEEVSPSTVRSYFTGVLDDDVLDVAWSTLCAWEDTEEKAADHFLVRDLAVCVCALHASDVDGMLRGLFALFDDDARGFLNFEQVARLVRLLSGSDLIDSERMALMVLTTTGDSSTYLTSPTSLTSTNLGSSVADTSQLQFSVHDMAKLVVTLAVPAFSLFELDLLFWMAHVRSCVARANREDFQVKDIVSQVAKATVQEHDIPTRGYCMVDATAAWYWCGVRAEDVCVVNSPAVSPSSVTSVPWSDDDSRLLSDPRLQRHTLVPMRVWLAFAIALEHSKRISGQPSDISRGWKQMAADALVTAMNTQGVMFELTVDYVDVVTDGSASKKLTMVAPTSCSIQGIASTVLSALHPGAKALGAPNCQHTFEAQLSFVVHWSKDERVLSISNEQTQVSLTKLADKYQLDSFRNTAEAHLSVRVERVVDEHESTLRALQLQLPDVPAATEWNPLNEPRLPRVGSIDSLASSTASTSSAAQSPRRLSRTRSARLTSAVSGWNNVHGLANLGNTCFMNSALQCLMATPLLRDYFLQGDYLLDISSRLTNSKVNTGPRSSSFRDKASKESKKRLLQSIRLPLAFGQLVSEMNAYSSNGVVSGVCDVVSPKHMKQTISKLFPHLSDGSQQDAQEFLSSLLNSLSEQLRREHVNTASSDVPNDGLAAVPTMLSPPATSRPTLARWPSFSRKSDIKDEVAKAAQKRKEQEQKQRRFKVEIKDSNGRPDEVVAMEWWIAHLLSEPSIITALFCGQLKGVLTCNQCGHSSARFEPFTSLQLPLLADSKEHDNDVDRGQQLNVVVILHFLESPAGRPLLRLALRCPKDATVETLLSQVRREYMGEAANHDDGRERQLLAVSLNGHMIEDYLHSDTLLMTAGSPIDVFELQAAGNVACDAGGESVETIKTGDAVWVPVGGSDRFVRGVISHINGLNEHDPRSDVPTQADETPLEVKVAEETQAASKSVTYDVLVTEGILTHKVLRSVQSVLPATIGITQALYVRFIHRRQVLVPFYCSTPCRDAVFGFPFVERLHDTTLTGRALYTLVARRFGVAMPVTPTTAASSAGPRPLFVLRRVRSDGLCCQRCHWTARCRGCIISSEQVDMLEHAEMDETIAIDWQLESDPNAGHSQVFEWLLQQESRIQDHSSYVGYREANAQTLERCLDIFCTSESLEATCSECKRRGESQQEEINQEENKQEENKQRETEYGKTTQEKVENEDAMQAAELPPKPTCAGVTVHTKDLMLWSMPPILVLQLKRFHMSSSGYAWQKLNHCIDFPLSNLDLRRYLSKADDAEPSADTSSIDDTSDSNEELLRACQFLQKELNIPLRTASRDCCSYNLYGIVNHTGELGSGHYTAHIRHAESGEWWLADDSTGSRVMNPHKLTPSSAAYLLFYVRQDIVAGIDGEGGPEEGNPATDATPKVYEFFPRQPCVAKLNDAMVKNLWRTDNWQRTVSQVAKRGIHALVPSDEDPCSSSSSRISLSGVPECGTSTRPRGRERRNSANCNFM</sequence>
<dbReference type="PROSITE" id="PS00972">
    <property type="entry name" value="USP_1"/>
    <property type="match status" value="1"/>
</dbReference>
<dbReference type="GO" id="GO:0005509">
    <property type="term" value="F:calcium ion binding"/>
    <property type="evidence" value="ECO:0007669"/>
    <property type="project" value="InterPro"/>
</dbReference>
<feature type="domain" description="USP" evidence="11">
    <location>
        <begin position="773"/>
        <end position="1658"/>
    </location>
</feature>
<evidence type="ECO:0000256" key="5">
    <source>
        <dbReference type="ARBA" id="ARBA00022786"/>
    </source>
</evidence>
<dbReference type="GO" id="GO:0004843">
    <property type="term" value="F:cysteine-type deubiquitinase activity"/>
    <property type="evidence" value="ECO:0007669"/>
    <property type="project" value="UniProtKB-EC"/>
</dbReference>
<dbReference type="Proteomes" id="UP001146120">
    <property type="component" value="Unassembled WGS sequence"/>
</dbReference>
<dbReference type="PANTHER" id="PTHR21646">
    <property type="entry name" value="UBIQUITIN CARBOXYL-TERMINAL HYDROLASE"/>
    <property type="match status" value="1"/>
</dbReference>
<evidence type="ECO:0000256" key="9">
    <source>
        <dbReference type="SAM" id="MobiDB-lite"/>
    </source>
</evidence>
<evidence type="ECO:0000256" key="2">
    <source>
        <dbReference type="ARBA" id="ARBA00009085"/>
    </source>
</evidence>
<feature type="compositionally biased region" description="Low complexity" evidence="9">
    <location>
        <begin position="1734"/>
        <end position="1743"/>
    </location>
</feature>